<dbReference type="AlphaFoldDB" id="X1JEI3"/>
<comment type="caution">
    <text evidence="1">The sequence shown here is derived from an EMBL/GenBank/DDBJ whole genome shotgun (WGS) entry which is preliminary data.</text>
</comment>
<name>X1JEI3_9ZZZZ</name>
<reference evidence="1" key="1">
    <citation type="journal article" date="2014" name="Front. Microbiol.">
        <title>High frequency of phylogenetically diverse reductive dehalogenase-homologous genes in deep subseafloor sedimentary metagenomes.</title>
        <authorList>
            <person name="Kawai M."/>
            <person name="Futagami T."/>
            <person name="Toyoda A."/>
            <person name="Takaki Y."/>
            <person name="Nishi S."/>
            <person name="Hori S."/>
            <person name="Arai W."/>
            <person name="Tsubouchi T."/>
            <person name="Morono Y."/>
            <person name="Uchiyama I."/>
            <person name="Ito T."/>
            <person name="Fujiyama A."/>
            <person name="Inagaki F."/>
            <person name="Takami H."/>
        </authorList>
    </citation>
    <scope>NUCLEOTIDE SEQUENCE</scope>
    <source>
        <strain evidence="1">Expedition CK06-06</strain>
    </source>
</reference>
<accession>X1JEI3</accession>
<dbReference type="SUPFAM" id="SSF55874">
    <property type="entry name" value="ATPase domain of HSP90 chaperone/DNA topoisomerase II/histidine kinase"/>
    <property type="match status" value="1"/>
</dbReference>
<evidence type="ECO:0000313" key="1">
    <source>
        <dbReference type="EMBL" id="GAH76749.1"/>
    </source>
</evidence>
<feature type="non-terminal residue" evidence="1">
    <location>
        <position position="41"/>
    </location>
</feature>
<dbReference type="EMBL" id="BARU01041576">
    <property type="protein sequence ID" value="GAH76749.1"/>
    <property type="molecule type" value="Genomic_DNA"/>
</dbReference>
<gene>
    <name evidence="1" type="ORF">S03H2_64072</name>
</gene>
<sequence length="41" mass="4900">MNFYVEREYGEDIFMIFIEDDGNGMDKKELLRIILNVSKGR</sequence>
<organism evidence="1">
    <name type="scientific">marine sediment metagenome</name>
    <dbReference type="NCBI Taxonomy" id="412755"/>
    <lineage>
        <taxon>unclassified sequences</taxon>
        <taxon>metagenomes</taxon>
        <taxon>ecological metagenomes</taxon>
    </lineage>
</organism>
<protein>
    <recommendedName>
        <fullName evidence="2">Histidine kinase/HSP90-like ATPase domain-containing protein</fullName>
    </recommendedName>
</protein>
<evidence type="ECO:0008006" key="2">
    <source>
        <dbReference type="Google" id="ProtNLM"/>
    </source>
</evidence>
<dbReference type="InterPro" id="IPR036890">
    <property type="entry name" value="HATPase_C_sf"/>
</dbReference>
<proteinExistence type="predicted"/>